<gene>
    <name evidence="1" type="ORF">PAN0_010c3926</name>
</gene>
<name>A0A081CGB1_PSEA2</name>
<organism evidence="1 2">
    <name type="scientific">Pseudozyma antarctica</name>
    <name type="common">Yeast</name>
    <name type="synonym">Candida antarctica</name>
    <dbReference type="NCBI Taxonomy" id="84753"/>
    <lineage>
        <taxon>Eukaryota</taxon>
        <taxon>Fungi</taxon>
        <taxon>Dikarya</taxon>
        <taxon>Basidiomycota</taxon>
        <taxon>Ustilaginomycotina</taxon>
        <taxon>Ustilaginomycetes</taxon>
        <taxon>Ustilaginales</taxon>
        <taxon>Ustilaginaceae</taxon>
        <taxon>Moesziomyces</taxon>
    </lineage>
</organism>
<dbReference type="GeneID" id="26304747"/>
<accession>A0A081CGB1</accession>
<protein>
    <submittedName>
        <fullName evidence="1">Uncharacterized protein</fullName>
    </submittedName>
</protein>
<dbReference type="Proteomes" id="UP000053758">
    <property type="component" value="Unassembled WGS sequence"/>
</dbReference>
<evidence type="ECO:0000313" key="2">
    <source>
        <dbReference type="Proteomes" id="UP000053758"/>
    </source>
</evidence>
<sequence>MRLQLPQFEPVNAGADHQQVRRGLENKTGRLNKRFVSLMGEGEMWRQQLDKTQQRDLEYVQAQTQLRETVQARKRAQGELLRMRTAVESSRARPPFVSVSAWAQRKSAKRGKRACGYS</sequence>
<reference evidence="2" key="1">
    <citation type="journal article" date="2014" name="Genome Announc.">
        <title>Draft Genome Sequence of the Yeast Pseudozyma antarctica Type Strain JCM10317, a Producer of the Glycolipid Biosurfactants, Mannosylerythritol Lipids.</title>
        <authorList>
            <person name="Saika A."/>
            <person name="Koike H."/>
            <person name="Hori T."/>
            <person name="Fukuoka T."/>
            <person name="Sato S."/>
            <person name="Habe H."/>
            <person name="Kitamoto D."/>
            <person name="Morita T."/>
        </authorList>
    </citation>
    <scope>NUCLEOTIDE SEQUENCE [LARGE SCALE GENOMIC DNA]</scope>
    <source>
        <strain evidence="2">JCM 10317</strain>
    </source>
</reference>
<evidence type="ECO:0000313" key="1">
    <source>
        <dbReference type="EMBL" id="GAK65707.1"/>
    </source>
</evidence>
<keyword evidence="2" id="KW-1185">Reference proteome</keyword>
<dbReference type="EMBL" id="DF830077">
    <property type="protein sequence ID" value="GAK65707.1"/>
    <property type="molecule type" value="Genomic_DNA"/>
</dbReference>
<dbReference type="HOGENOM" id="CLU_2072837_0_0_1"/>
<dbReference type="RefSeq" id="XP_014655869.1">
    <property type="nucleotide sequence ID" value="XM_014800383.1"/>
</dbReference>
<proteinExistence type="predicted"/>
<dbReference type="AlphaFoldDB" id="A0A081CGB1"/>